<comment type="caution">
    <text evidence="3">The sequence shown here is derived from an EMBL/GenBank/DDBJ whole genome shotgun (WGS) entry which is preliminary data.</text>
</comment>
<dbReference type="PANTHER" id="PTHR45947:SF3">
    <property type="entry name" value="SULFOQUINOVOSYL TRANSFERASE SQD2"/>
    <property type="match status" value="1"/>
</dbReference>
<reference evidence="3 4" key="1">
    <citation type="submission" date="2020-03" db="EMBL/GenBank/DDBJ databases">
        <title>Soil Listeria distribution.</title>
        <authorList>
            <person name="Liao J."/>
            <person name="Wiedmann M."/>
        </authorList>
    </citation>
    <scope>NUCLEOTIDE SEQUENCE [LARGE SCALE GENOMIC DNA]</scope>
    <source>
        <strain evidence="3 4">FSL L7-0741</strain>
    </source>
</reference>
<dbReference type="PANTHER" id="PTHR45947">
    <property type="entry name" value="SULFOQUINOVOSYL TRANSFERASE SQD2"/>
    <property type="match status" value="1"/>
</dbReference>
<gene>
    <name evidence="3" type="ORF">HCA69_12175</name>
</gene>
<dbReference type="InterPro" id="IPR001296">
    <property type="entry name" value="Glyco_trans_1"/>
</dbReference>
<proteinExistence type="predicted"/>
<evidence type="ECO:0000259" key="2">
    <source>
        <dbReference type="Pfam" id="PF13439"/>
    </source>
</evidence>
<protein>
    <submittedName>
        <fullName evidence="3">Glycosyltransferase family 4 protein</fullName>
    </submittedName>
</protein>
<evidence type="ECO:0000313" key="3">
    <source>
        <dbReference type="EMBL" id="MBC1937129.1"/>
    </source>
</evidence>
<dbReference type="Pfam" id="PF00534">
    <property type="entry name" value="Glycos_transf_1"/>
    <property type="match status" value="1"/>
</dbReference>
<accession>A0A7X0Y5W5</accession>
<dbReference type="AlphaFoldDB" id="A0A7X0Y5W5"/>
<evidence type="ECO:0000259" key="1">
    <source>
        <dbReference type="Pfam" id="PF00534"/>
    </source>
</evidence>
<sequence length="377" mass="43705">MLKKMFNISSVHPWSDTRIFFREAISIAENLDYCVTHVAVKNQVNTNIDTSIKIRLLPKLPKLQRYKNWRRVWRMIHLEKPDIIQLHDPELLLLAWFIKRRMQQAPVIIYDMHENVPQILASKKAIPSIFRKMIRYTYEKLEKKLMESCDGVIFAEAHYHENYTDLTCPTVDVYNYPAVTSSSRSPEKQDIFTFAYVGSVSELRGARLMIDLAEKLATKRTDFQIRVIGTGADEETFRTEVEKRGVGQWISFEGAKKFDEAFQILQTSHVGLSLLLENPNFMGCKPTKCMEYMAAGIPFIVSDFLMQEDLKKYPCGVSAQTSNADAVLEQALYLLENPKVVEEMGRCGLRAYQETYNWQTEEDKLLSFYTNFEDVSL</sequence>
<dbReference type="Pfam" id="PF13439">
    <property type="entry name" value="Glyco_transf_4"/>
    <property type="match status" value="1"/>
</dbReference>
<feature type="domain" description="Glycosyltransferase subfamily 4-like N-terminal" evidence="2">
    <location>
        <begin position="54"/>
        <end position="155"/>
    </location>
</feature>
<keyword evidence="3" id="KW-0808">Transferase</keyword>
<organism evidence="3 4">
    <name type="scientific">Listeria grandensis</name>
    <dbReference type="NCBI Taxonomy" id="1494963"/>
    <lineage>
        <taxon>Bacteria</taxon>
        <taxon>Bacillati</taxon>
        <taxon>Bacillota</taxon>
        <taxon>Bacilli</taxon>
        <taxon>Bacillales</taxon>
        <taxon>Listeriaceae</taxon>
        <taxon>Listeria</taxon>
    </lineage>
</organism>
<dbReference type="EMBL" id="JAARWN010000013">
    <property type="protein sequence ID" value="MBC1937129.1"/>
    <property type="molecule type" value="Genomic_DNA"/>
</dbReference>
<feature type="domain" description="Glycosyl transferase family 1" evidence="1">
    <location>
        <begin position="186"/>
        <end position="346"/>
    </location>
</feature>
<dbReference type="RefSeq" id="WP_185526625.1">
    <property type="nucleotide sequence ID" value="NZ_JAARWN010000013.1"/>
</dbReference>
<dbReference type="InterPro" id="IPR028098">
    <property type="entry name" value="Glyco_trans_4-like_N"/>
</dbReference>
<dbReference type="Gene3D" id="3.40.50.2000">
    <property type="entry name" value="Glycogen Phosphorylase B"/>
    <property type="match status" value="2"/>
</dbReference>
<dbReference type="Proteomes" id="UP000535908">
    <property type="component" value="Unassembled WGS sequence"/>
</dbReference>
<evidence type="ECO:0000313" key="4">
    <source>
        <dbReference type="Proteomes" id="UP000535908"/>
    </source>
</evidence>
<dbReference type="SUPFAM" id="SSF53756">
    <property type="entry name" value="UDP-Glycosyltransferase/glycogen phosphorylase"/>
    <property type="match status" value="1"/>
</dbReference>
<dbReference type="GO" id="GO:0016758">
    <property type="term" value="F:hexosyltransferase activity"/>
    <property type="evidence" value="ECO:0007669"/>
    <property type="project" value="TreeGrafter"/>
</dbReference>
<name>A0A7X0Y5W5_9LIST</name>
<dbReference type="InterPro" id="IPR050194">
    <property type="entry name" value="Glycosyltransferase_grp1"/>
</dbReference>